<evidence type="ECO:0000313" key="1">
    <source>
        <dbReference type="EMBL" id="KFF26852.1"/>
    </source>
</evidence>
<sequence length="112" mass="12703">MLENKNKTIPVWCPLSDEALEMIEELSSAGNSADRIADVLKVNKRLFLHDFKTAGTPIFDSYQKGLILNQTSVNRITLENAKKGNLTAIQQINKIWEAQNLENIKNEIFNTE</sequence>
<dbReference type="EMBL" id="JPRI01000002">
    <property type="protein sequence ID" value="KFF26852.1"/>
    <property type="molecule type" value="Genomic_DNA"/>
</dbReference>
<protein>
    <submittedName>
        <fullName evidence="1">Uncharacterized protein</fullName>
    </submittedName>
</protein>
<name>A0ABR4UP24_9FLAO</name>
<dbReference type="Proteomes" id="UP000028719">
    <property type="component" value="Unassembled WGS sequence"/>
</dbReference>
<organism evidence="1 2">
    <name type="scientific">Chryseobacterium vrystaatense</name>
    <dbReference type="NCBI Taxonomy" id="307480"/>
    <lineage>
        <taxon>Bacteria</taxon>
        <taxon>Pseudomonadati</taxon>
        <taxon>Bacteroidota</taxon>
        <taxon>Flavobacteriia</taxon>
        <taxon>Flavobacteriales</taxon>
        <taxon>Weeksellaceae</taxon>
        <taxon>Chryseobacterium group</taxon>
        <taxon>Chryseobacterium</taxon>
    </lineage>
</organism>
<dbReference type="RefSeq" id="WP_034740938.1">
    <property type="nucleotide sequence ID" value="NZ_JPRI01000002.1"/>
</dbReference>
<keyword evidence="2" id="KW-1185">Reference proteome</keyword>
<reference evidence="1 2" key="1">
    <citation type="submission" date="2014-07" db="EMBL/GenBank/DDBJ databases">
        <title>Genome of Chryseobacterium vrystaatense LMG 22846.</title>
        <authorList>
            <person name="Pipes S.E."/>
            <person name="Stropko S.J."/>
            <person name="Newman J.D."/>
        </authorList>
    </citation>
    <scope>NUCLEOTIDE SEQUENCE [LARGE SCALE GENOMIC DNA]</scope>
    <source>
        <strain evidence="1 2">LMG 22846</strain>
    </source>
</reference>
<proteinExistence type="predicted"/>
<gene>
    <name evidence="1" type="ORF">IW16_06115</name>
</gene>
<evidence type="ECO:0000313" key="2">
    <source>
        <dbReference type="Proteomes" id="UP000028719"/>
    </source>
</evidence>
<comment type="caution">
    <text evidence="1">The sequence shown here is derived from an EMBL/GenBank/DDBJ whole genome shotgun (WGS) entry which is preliminary data.</text>
</comment>
<accession>A0ABR4UP24</accession>